<evidence type="ECO:0000313" key="5">
    <source>
        <dbReference type="EMBL" id="URA11090.1"/>
    </source>
</evidence>
<protein>
    <submittedName>
        <fullName evidence="5">DegT/DnrJ/EryC1/StrS aminotransferase family protein</fullName>
    </submittedName>
</protein>
<dbReference type="Gene3D" id="3.90.1150.10">
    <property type="entry name" value="Aspartate Aminotransferase, domain 1"/>
    <property type="match status" value="1"/>
</dbReference>
<dbReference type="EMBL" id="CP073355">
    <property type="protein sequence ID" value="URA11090.1"/>
    <property type="molecule type" value="Genomic_DNA"/>
</dbReference>
<comment type="similarity">
    <text evidence="1 4">Belongs to the DegT/DnrJ/EryC1 family.</text>
</comment>
<keyword evidence="5" id="KW-0032">Aminotransferase</keyword>
<dbReference type="InterPro" id="IPR015421">
    <property type="entry name" value="PyrdxlP-dep_Trfase_major"/>
</dbReference>
<dbReference type="Gene3D" id="3.40.640.10">
    <property type="entry name" value="Type I PLP-dependent aspartate aminotransferase-like (Major domain)"/>
    <property type="match status" value="1"/>
</dbReference>
<dbReference type="GO" id="GO:0008483">
    <property type="term" value="F:transaminase activity"/>
    <property type="evidence" value="ECO:0007669"/>
    <property type="project" value="UniProtKB-KW"/>
</dbReference>
<dbReference type="Proteomes" id="UP001056539">
    <property type="component" value="Chromosome"/>
</dbReference>
<feature type="modified residue" description="N6-(pyridoxal phosphate)lysine" evidence="3">
    <location>
        <position position="198"/>
    </location>
</feature>
<proteinExistence type="inferred from homology"/>
<dbReference type="InterPro" id="IPR015422">
    <property type="entry name" value="PyrdxlP-dep_Trfase_small"/>
</dbReference>
<keyword evidence="6" id="KW-1185">Reference proteome</keyword>
<dbReference type="GO" id="GO:0000271">
    <property type="term" value="P:polysaccharide biosynthetic process"/>
    <property type="evidence" value="ECO:0007669"/>
    <property type="project" value="TreeGrafter"/>
</dbReference>
<dbReference type="SUPFAM" id="SSF53383">
    <property type="entry name" value="PLP-dependent transferases"/>
    <property type="match status" value="1"/>
</dbReference>
<gene>
    <name evidence="5" type="ORF">KDW03_04650</name>
</gene>
<dbReference type="RefSeq" id="WP_271436225.1">
    <property type="nucleotide sequence ID" value="NZ_CP073355.1"/>
</dbReference>
<dbReference type="InterPro" id="IPR015424">
    <property type="entry name" value="PyrdxlP-dep_Trfase"/>
</dbReference>
<sequence>MKRVFFSPPDITQAEIDAVTEVLRSGWITTGPRTQAFEESLASFLNVSRVVCMNSATAGMEMILRYWGIGPGDEVITTPLTFAATVNVILHVGAKPVLVDIEPGTYHLSPALVEKAINRRTKAILAVDYGGWPADYERLLAIAQQKSHLFHPKKNTPQTWLGRVLVMADAAHSLGATYHGKKVGSVADVSVFSFHAVKNLTTAEGGCISWSNILSPYEEKLERGLRLLMLHGQNKDARQKYEGGNWRYDIELPGYKCNLPDIAAAIGLSQLKRYDAMLSRRKQYFQMYNEALKTNERVSPPFHPPWNNETSYHLYPLQVEAERRDQIIQELAHLGIQANVHFIPIYKHPAYRFLRLSERQFPVTEHFYQREISLPLSSAHTPDDITTVIEGIQETLKKL</sequence>
<dbReference type="AlphaFoldDB" id="A0AAX3BFL6"/>
<dbReference type="PANTHER" id="PTHR30244:SF34">
    <property type="entry name" value="DTDP-4-AMINO-4,6-DIDEOXYGALACTOSE TRANSAMINASE"/>
    <property type="match status" value="1"/>
</dbReference>
<dbReference type="GO" id="GO:0030170">
    <property type="term" value="F:pyridoxal phosphate binding"/>
    <property type="evidence" value="ECO:0007669"/>
    <property type="project" value="TreeGrafter"/>
</dbReference>
<dbReference type="PIRSF" id="PIRSF000390">
    <property type="entry name" value="PLP_StrS"/>
    <property type="match status" value="1"/>
</dbReference>
<feature type="active site" description="Proton acceptor" evidence="2">
    <location>
        <position position="198"/>
    </location>
</feature>
<reference evidence="5" key="2">
    <citation type="submission" date="2022-06" db="EMBL/GenBank/DDBJ databases">
        <title>Thermospira aquatica gen. nov., sp. nov.</title>
        <authorList>
            <person name="Ben Ali Gam Z."/>
            <person name="Labat M."/>
        </authorList>
    </citation>
    <scope>NUCLEOTIDE SEQUENCE</scope>
    <source>
        <strain evidence="5">F1F22</strain>
    </source>
</reference>
<dbReference type="CDD" id="cd00616">
    <property type="entry name" value="AHBA_syn"/>
    <property type="match status" value="1"/>
</dbReference>
<evidence type="ECO:0000256" key="1">
    <source>
        <dbReference type="ARBA" id="ARBA00037999"/>
    </source>
</evidence>
<dbReference type="InterPro" id="IPR000653">
    <property type="entry name" value="DegT/StrS_aminotransferase"/>
</dbReference>
<keyword evidence="5" id="KW-0808">Transferase</keyword>
<name>A0AAX3BFL6_9SPIR</name>
<evidence type="ECO:0000256" key="3">
    <source>
        <dbReference type="PIRSR" id="PIRSR000390-2"/>
    </source>
</evidence>
<evidence type="ECO:0000256" key="2">
    <source>
        <dbReference type="PIRSR" id="PIRSR000390-1"/>
    </source>
</evidence>
<dbReference type="KEGG" id="taqu:KDW03_04650"/>
<evidence type="ECO:0000256" key="4">
    <source>
        <dbReference type="RuleBase" id="RU004508"/>
    </source>
</evidence>
<keyword evidence="3 4" id="KW-0663">Pyridoxal phosphate</keyword>
<dbReference type="PANTHER" id="PTHR30244">
    <property type="entry name" value="TRANSAMINASE"/>
    <property type="match status" value="1"/>
</dbReference>
<accession>A0AAX3BFL6</accession>
<reference evidence="5" key="1">
    <citation type="submission" date="2021-04" db="EMBL/GenBank/DDBJ databases">
        <authorList>
            <person name="Postec A."/>
        </authorList>
    </citation>
    <scope>NUCLEOTIDE SEQUENCE</scope>
    <source>
        <strain evidence="5">F1F22</strain>
    </source>
</reference>
<organism evidence="5 6">
    <name type="scientific">Thermospira aquatica</name>
    <dbReference type="NCBI Taxonomy" id="2828656"/>
    <lineage>
        <taxon>Bacteria</taxon>
        <taxon>Pseudomonadati</taxon>
        <taxon>Spirochaetota</taxon>
        <taxon>Spirochaetia</taxon>
        <taxon>Brevinematales</taxon>
        <taxon>Thermospiraceae</taxon>
        <taxon>Thermospira</taxon>
    </lineage>
</organism>
<dbReference type="Pfam" id="PF01041">
    <property type="entry name" value="DegT_DnrJ_EryC1"/>
    <property type="match status" value="1"/>
</dbReference>
<evidence type="ECO:0000313" key="6">
    <source>
        <dbReference type="Proteomes" id="UP001056539"/>
    </source>
</evidence>